<feature type="transmembrane region" description="Helical" evidence="2">
    <location>
        <begin position="38"/>
        <end position="61"/>
    </location>
</feature>
<reference evidence="3" key="1">
    <citation type="submission" date="2020-03" db="EMBL/GenBank/DDBJ databases">
        <title>Intra-Species Differences in Population Size shape Life History and Genome Evolution.</title>
        <authorList>
            <person name="Willemsen D."/>
            <person name="Cui R."/>
            <person name="Valenzano D.R."/>
        </authorList>
    </citation>
    <scope>NUCLEOTIDE SEQUENCE</scope>
    <source>
        <strain evidence="3">GRZ</strain>
        <tissue evidence="3">Whole</tissue>
    </source>
</reference>
<protein>
    <submittedName>
        <fullName evidence="3">Transcription factor 7-like 1</fullName>
    </submittedName>
</protein>
<keyword evidence="2" id="KW-0472">Membrane</keyword>
<feature type="compositionally biased region" description="Pro residues" evidence="1">
    <location>
        <begin position="103"/>
        <end position="116"/>
    </location>
</feature>
<dbReference type="InterPro" id="IPR036910">
    <property type="entry name" value="HMG_box_dom_sf"/>
</dbReference>
<dbReference type="OrthoDB" id="8446426at2759"/>
<dbReference type="SUPFAM" id="SSF47095">
    <property type="entry name" value="HMG-box"/>
    <property type="match status" value="1"/>
</dbReference>
<keyword evidence="2" id="KW-0812">Transmembrane</keyword>
<dbReference type="AlphaFoldDB" id="A0A9D2YH22"/>
<dbReference type="EMBL" id="JAAVVJ010000006">
    <property type="protein sequence ID" value="KAF7220371.1"/>
    <property type="molecule type" value="Genomic_DNA"/>
</dbReference>
<accession>A0A9D2YH22</accession>
<name>A0A9D2YH22_NOTFU</name>
<dbReference type="Gene3D" id="1.10.30.10">
    <property type="entry name" value="High mobility group box domain"/>
    <property type="match status" value="1"/>
</dbReference>
<dbReference type="KEGG" id="nfu:107376098"/>
<feature type="transmembrane region" description="Helical" evidence="2">
    <location>
        <begin position="67"/>
        <end position="93"/>
    </location>
</feature>
<evidence type="ECO:0000313" key="4">
    <source>
        <dbReference type="Proteomes" id="UP000822369"/>
    </source>
</evidence>
<gene>
    <name evidence="3" type="ORF">G4P62_003063</name>
</gene>
<feature type="region of interest" description="Disordered" evidence="1">
    <location>
        <begin position="103"/>
        <end position="138"/>
    </location>
</feature>
<comment type="caution">
    <text evidence="3">The sequence shown here is derived from an EMBL/GenBank/DDBJ whole genome shotgun (WGS) entry which is preliminary data.</text>
</comment>
<sequence>MEENICLLESFERYMEDLERERRSSSPFWTRSFRSTSLLLFLLHLLLLNILPHLSFLLLLLHHIPLLLLLFSSYFLLLLFFTSHPLLPLFLLLPSPHTPTVPSLPPSLLPSTPPAAPASAPVSNPNKRKREHQQEDRPYVKKPPNAFMIFLRDQRSKVVAELNLTGSTAVVGQRVSVFATE</sequence>
<evidence type="ECO:0000256" key="1">
    <source>
        <dbReference type="SAM" id="MobiDB-lite"/>
    </source>
</evidence>
<keyword evidence="2" id="KW-1133">Transmembrane helix</keyword>
<organism evidence="3 4">
    <name type="scientific">Nothobranchius furzeri</name>
    <name type="common">Turquoise killifish</name>
    <dbReference type="NCBI Taxonomy" id="105023"/>
    <lineage>
        <taxon>Eukaryota</taxon>
        <taxon>Metazoa</taxon>
        <taxon>Chordata</taxon>
        <taxon>Craniata</taxon>
        <taxon>Vertebrata</taxon>
        <taxon>Euteleostomi</taxon>
        <taxon>Actinopterygii</taxon>
        <taxon>Neopterygii</taxon>
        <taxon>Teleostei</taxon>
        <taxon>Neoteleostei</taxon>
        <taxon>Acanthomorphata</taxon>
        <taxon>Ovalentaria</taxon>
        <taxon>Atherinomorphae</taxon>
        <taxon>Cyprinodontiformes</taxon>
        <taxon>Nothobranchiidae</taxon>
        <taxon>Nothobranchius</taxon>
    </lineage>
</organism>
<evidence type="ECO:0000313" key="3">
    <source>
        <dbReference type="EMBL" id="KAF7220371.1"/>
    </source>
</evidence>
<proteinExistence type="predicted"/>
<dbReference type="Proteomes" id="UP000822369">
    <property type="component" value="Chromosome 6"/>
</dbReference>
<evidence type="ECO:0000256" key="2">
    <source>
        <dbReference type="SAM" id="Phobius"/>
    </source>
</evidence>